<dbReference type="RefSeq" id="WP_317560530.1">
    <property type="nucleotide sequence ID" value="NZ_JAWLIP010000001.1"/>
</dbReference>
<feature type="transmembrane region" description="Helical" evidence="1">
    <location>
        <begin position="156"/>
        <end position="178"/>
    </location>
</feature>
<sequence length="361" mass="40029">MSEKYGRAGTGLKTSVMRLGFGMAAFALVVGSAVYGELIHGYGLLRKGDPDFTPFGRARIGISFLAALFLFIALKPVMRTLEVVRGERAQAVWGIGVAGGFLLAVAAAVHFVPTSLNDFVREMQPLGMATEVLLIAAVISFLVAAWRSRSVRGARLLGVFPPCLVLAGMAGVVFLILMEEMSWGQHWLGWGTPELFSKNIQNETNIHNFYTYQFEAIYYTSAIFCFVVLPWCWPRGAGGLFGQVEPYIPPRIFALFGLPVASLMFESWNIVPYQVWFFLGLLICLDIVRQLKSSELRLAAIALAAVYVFSKLVFIIRGVDMVDGYELSEVRELYISLLFLAYGCLLARRSRRQAESQYLAA</sequence>
<keyword evidence="1" id="KW-0472">Membrane</keyword>
<gene>
    <name evidence="2" type="ORF">R2G56_04155</name>
</gene>
<feature type="transmembrane region" description="Helical" evidence="1">
    <location>
        <begin position="271"/>
        <end position="288"/>
    </location>
</feature>
<dbReference type="Proteomes" id="UP001185659">
    <property type="component" value="Unassembled WGS sequence"/>
</dbReference>
<evidence type="ECO:0000256" key="1">
    <source>
        <dbReference type="SAM" id="Phobius"/>
    </source>
</evidence>
<protein>
    <recommendedName>
        <fullName evidence="4">DUF2339 domain-containing protein</fullName>
    </recommendedName>
</protein>
<organism evidence="2 3">
    <name type="scientific">Nitratireductor aquimarinus</name>
    <dbReference type="NCBI Taxonomy" id="889300"/>
    <lineage>
        <taxon>Bacteria</taxon>
        <taxon>Pseudomonadati</taxon>
        <taxon>Pseudomonadota</taxon>
        <taxon>Alphaproteobacteria</taxon>
        <taxon>Hyphomicrobiales</taxon>
        <taxon>Phyllobacteriaceae</taxon>
        <taxon>Nitratireductor</taxon>
    </lineage>
</organism>
<accession>A0ABU4AGU9</accession>
<name>A0ABU4AGU9_9HYPH</name>
<comment type="caution">
    <text evidence="2">The sequence shown here is derived from an EMBL/GenBank/DDBJ whole genome shotgun (WGS) entry which is preliminary data.</text>
</comment>
<keyword evidence="1" id="KW-0812">Transmembrane</keyword>
<proteinExistence type="predicted"/>
<keyword evidence="1" id="KW-1133">Transmembrane helix</keyword>
<reference evidence="2 3" key="1">
    <citation type="submission" date="2023-10" db="EMBL/GenBank/DDBJ databases">
        <authorList>
            <person name="Venkata Ramana C."/>
            <person name="Sasikala C."/>
            <person name="Dhurka M."/>
        </authorList>
    </citation>
    <scope>NUCLEOTIDE SEQUENCE [LARGE SCALE GENOMIC DNA]</scope>
    <source>
        <strain evidence="2 3">KCTC 32151</strain>
    </source>
</reference>
<evidence type="ECO:0008006" key="4">
    <source>
        <dbReference type="Google" id="ProtNLM"/>
    </source>
</evidence>
<dbReference type="EMBL" id="JAWLIP010000001">
    <property type="protein sequence ID" value="MDV6225472.1"/>
    <property type="molecule type" value="Genomic_DNA"/>
</dbReference>
<feature type="transmembrane region" description="Helical" evidence="1">
    <location>
        <begin position="331"/>
        <end position="347"/>
    </location>
</feature>
<feature type="transmembrane region" description="Helical" evidence="1">
    <location>
        <begin position="90"/>
        <end position="112"/>
    </location>
</feature>
<feature type="transmembrane region" description="Helical" evidence="1">
    <location>
        <begin position="60"/>
        <end position="78"/>
    </location>
</feature>
<feature type="transmembrane region" description="Helical" evidence="1">
    <location>
        <begin position="300"/>
        <end position="319"/>
    </location>
</feature>
<feature type="transmembrane region" description="Helical" evidence="1">
    <location>
        <begin position="124"/>
        <end position="144"/>
    </location>
</feature>
<evidence type="ECO:0000313" key="3">
    <source>
        <dbReference type="Proteomes" id="UP001185659"/>
    </source>
</evidence>
<feature type="transmembrane region" description="Helical" evidence="1">
    <location>
        <begin position="21"/>
        <end position="40"/>
    </location>
</feature>
<evidence type="ECO:0000313" key="2">
    <source>
        <dbReference type="EMBL" id="MDV6225472.1"/>
    </source>
</evidence>
<keyword evidence="3" id="KW-1185">Reference proteome</keyword>